<keyword evidence="1" id="KW-0472">Membrane</keyword>
<gene>
    <name evidence="2" type="ORF">J1N35_028537</name>
</gene>
<protein>
    <recommendedName>
        <fullName evidence="4">Protein kinase domain-containing protein</fullName>
    </recommendedName>
</protein>
<feature type="non-terminal residue" evidence="2">
    <location>
        <position position="134"/>
    </location>
</feature>
<comment type="caution">
    <text evidence="2">The sequence shown here is derived from an EMBL/GenBank/DDBJ whole genome shotgun (WGS) entry which is preliminary data.</text>
</comment>
<name>A0A9D3ZSP4_9ROSI</name>
<feature type="transmembrane region" description="Helical" evidence="1">
    <location>
        <begin position="22"/>
        <end position="46"/>
    </location>
</feature>
<reference evidence="2 3" key="1">
    <citation type="journal article" date="2021" name="Plant Biotechnol. J.">
        <title>Multi-omics assisted identification of the key and species-specific regulatory components of drought-tolerant mechanisms in Gossypium stocksii.</title>
        <authorList>
            <person name="Yu D."/>
            <person name="Ke L."/>
            <person name="Zhang D."/>
            <person name="Wu Y."/>
            <person name="Sun Y."/>
            <person name="Mei J."/>
            <person name="Sun J."/>
            <person name="Sun Y."/>
        </authorList>
    </citation>
    <scope>NUCLEOTIDE SEQUENCE [LARGE SCALE GENOMIC DNA]</scope>
    <source>
        <strain evidence="3">cv. E1</strain>
        <tissue evidence="2">Leaf</tissue>
    </source>
</reference>
<organism evidence="2 3">
    <name type="scientific">Gossypium stocksii</name>
    <dbReference type="NCBI Taxonomy" id="47602"/>
    <lineage>
        <taxon>Eukaryota</taxon>
        <taxon>Viridiplantae</taxon>
        <taxon>Streptophyta</taxon>
        <taxon>Embryophyta</taxon>
        <taxon>Tracheophyta</taxon>
        <taxon>Spermatophyta</taxon>
        <taxon>Magnoliopsida</taxon>
        <taxon>eudicotyledons</taxon>
        <taxon>Gunneridae</taxon>
        <taxon>Pentapetalae</taxon>
        <taxon>rosids</taxon>
        <taxon>malvids</taxon>
        <taxon>Malvales</taxon>
        <taxon>Malvaceae</taxon>
        <taxon>Malvoideae</taxon>
        <taxon>Gossypium</taxon>
    </lineage>
</organism>
<keyword evidence="1" id="KW-0812">Transmembrane</keyword>
<proteinExistence type="predicted"/>
<keyword evidence="3" id="KW-1185">Reference proteome</keyword>
<feature type="non-terminal residue" evidence="2">
    <location>
        <position position="1"/>
    </location>
</feature>
<keyword evidence="1" id="KW-1133">Transmembrane helix</keyword>
<evidence type="ECO:0000256" key="1">
    <source>
        <dbReference type="SAM" id="Phobius"/>
    </source>
</evidence>
<evidence type="ECO:0000313" key="2">
    <source>
        <dbReference type="EMBL" id="KAH1063550.1"/>
    </source>
</evidence>
<dbReference type="EMBL" id="JAIQCV010000009">
    <property type="protein sequence ID" value="KAH1063550.1"/>
    <property type="molecule type" value="Genomic_DNA"/>
</dbReference>
<sequence>NPVYLILEYAAKVNFKCLSERCAAIVTFFLILCFRWIYMFYAYSIWIPCQGELKIADFGWSVHTFNRRRTMCGALCKHDGNLNFLFIAFFTRVPLLDTFHNLFTLFSIHRIVQVDLKFSPKPIVSSSAKDLISQ</sequence>
<evidence type="ECO:0008006" key="4">
    <source>
        <dbReference type="Google" id="ProtNLM"/>
    </source>
</evidence>
<dbReference type="OrthoDB" id="377346at2759"/>
<dbReference type="AlphaFoldDB" id="A0A9D3ZSP4"/>
<evidence type="ECO:0000313" key="3">
    <source>
        <dbReference type="Proteomes" id="UP000828251"/>
    </source>
</evidence>
<dbReference type="Proteomes" id="UP000828251">
    <property type="component" value="Unassembled WGS sequence"/>
</dbReference>
<accession>A0A9D3ZSP4</accession>